<evidence type="ECO:0000313" key="2">
    <source>
        <dbReference type="Proteomes" id="UP000008177"/>
    </source>
</evidence>
<protein>
    <submittedName>
        <fullName evidence="1">Uncharacterized protein</fullName>
    </submittedName>
</protein>
<proteinExistence type="predicted"/>
<dbReference type="Proteomes" id="UP000008177">
    <property type="component" value="Unplaced contigs"/>
</dbReference>
<evidence type="ECO:0000313" key="1">
    <source>
        <dbReference type="EMBL" id="CCD46535.1"/>
    </source>
</evidence>
<dbReference type="EMBL" id="FQ790282">
    <property type="protein sequence ID" value="CCD46535.1"/>
    <property type="molecule type" value="Genomic_DNA"/>
</dbReference>
<sequence length="83" mass="9834">MLWSMARSERWFRGRWKMEDAKILPLRVKRFFNHNVAVESYSRSLMHNHDGMDEVITPSDNDITKQGNDVKDYVRRRGLGPAI</sequence>
<name>G2Y1J5_BOTF4</name>
<dbReference type="InParanoid" id="G2Y1J5"/>
<reference evidence="2" key="1">
    <citation type="journal article" date="2011" name="PLoS Genet.">
        <title>Genomic analysis of the necrotrophic fungal pathogens Sclerotinia sclerotiorum and Botrytis cinerea.</title>
        <authorList>
            <person name="Amselem J."/>
            <person name="Cuomo C.A."/>
            <person name="van Kan J.A."/>
            <person name="Viaud M."/>
            <person name="Benito E.P."/>
            <person name="Couloux A."/>
            <person name="Coutinho P.M."/>
            <person name="de Vries R.P."/>
            <person name="Dyer P.S."/>
            <person name="Fillinger S."/>
            <person name="Fournier E."/>
            <person name="Gout L."/>
            <person name="Hahn M."/>
            <person name="Kohn L."/>
            <person name="Lapalu N."/>
            <person name="Plummer K.M."/>
            <person name="Pradier J.M."/>
            <person name="Quevillon E."/>
            <person name="Sharon A."/>
            <person name="Simon A."/>
            <person name="ten Have A."/>
            <person name="Tudzynski B."/>
            <person name="Tudzynski P."/>
            <person name="Wincker P."/>
            <person name="Andrew M."/>
            <person name="Anthouard V."/>
            <person name="Beever R.E."/>
            <person name="Beffa R."/>
            <person name="Benoit I."/>
            <person name="Bouzid O."/>
            <person name="Brault B."/>
            <person name="Chen Z."/>
            <person name="Choquer M."/>
            <person name="Collemare J."/>
            <person name="Cotton P."/>
            <person name="Danchin E.G."/>
            <person name="Da Silva C."/>
            <person name="Gautier A."/>
            <person name="Giraud C."/>
            <person name="Giraud T."/>
            <person name="Gonzalez C."/>
            <person name="Grossetete S."/>
            <person name="Guldener U."/>
            <person name="Henrissat B."/>
            <person name="Howlett B.J."/>
            <person name="Kodira C."/>
            <person name="Kretschmer M."/>
            <person name="Lappartient A."/>
            <person name="Leroch M."/>
            <person name="Levis C."/>
            <person name="Mauceli E."/>
            <person name="Neuveglise C."/>
            <person name="Oeser B."/>
            <person name="Pearson M."/>
            <person name="Poulain J."/>
            <person name="Poussereau N."/>
            <person name="Quesneville H."/>
            <person name="Rascle C."/>
            <person name="Schumacher J."/>
            <person name="Segurens B."/>
            <person name="Sexton A."/>
            <person name="Silva E."/>
            <person name="Sirven C."/>
            <person name="Soanes D.M."/>
            <person name="Talbot N.J."/>
            <person name="Templeton M."/>
            <person name="Yandava C."/>
            <person name="Yarden O."/>
            <person name="Zeng Q."/>
            <person name="Rollins J.A."/>
            <person name="Lebrun M.H."/>
            <person name="Dickman M."/>
        </authorList>
    </citation>
    <scope>NUCLEOTIDE SEQUENCE [LARGE SCALE GENOMIC DNA]</scope>
    <source>
        <strain evidence="2">T4</strain>
    </source>
</reference>
<dbReference type="AlphaFoldDB" id="G2Y1J5"/>
<accession>G2Y1J5</accession>
<organism evidence="1 2">
    <name type="scientific">Botryotinia fuckeliana (strain T4)</name>
    <name type="common">Noble rot fungus</name>
    <name type="synonym">Botrytis cinerea</name>
    <dbReference type="NCBI Taxonomy" id="999810"/>
    <lineage>
        <taxon>Eukaryota</taxon>
        <taxon>Fungi</taxon>
        <taxon>Dikarya</taxon>
        <taxon>Ascomycota</taxon>
        <taxon>Pezizomycotina</taxon>
        <taxon>Leotiomycetes</taxon>
        <taxon>Helotiales</taxon>
        <taxon>Sclerotiniaceae</taxon>
        <taxon>Botrytis</taxon>
    </lineage>
</organism>
<gene>
    <name evidence="1" type="ORF">BofuT4_uP041460.1</name>
</gene>
<dbReference type="HOGENOM" id="CLU_2542303_0_0_1"/>